<sequence>MTVEFVTIDGEEDVSLKVRVFRPDDTELKELVIVLVHQYTFVGGNQGLVKGLANELAAKGYVCVTFDMRGAGRSTGRPSITGTAEVQDVVTVCRWAASHLRAPRILVSGTSVGQSIVQAPLYIKSHSHASRFRNLSLLHALLCFYFVIMQLQSTEPPVIEIFQSVWTLNFSLVMAT</sequence>
<evidence type="ECO:0000313" key="1">
    <source>
        <dbReference type="EMBL" id="KAJ7521180.1"/>
    </source>
</evidence>
<dbReference type="Proteomes" id="UP001162992">
    <property type="component" value="Chromosome 19"/>
</dbReference>
<reference evidence="2" key="1">
    <citation type="journal article" date="2024" name="Proc. Natl. Acad. Sci. U.S.A.">
        <title>Extraordinary preservation of gene collinearity over three hundred million years revealed in homosporous lycophytes.</title>
        <authorList>
            <person name="Li C."/>
            <person name="Wickell D."/>
            <person name="Kuo L.Y."/>
            <person name="Chen X."/>
            <person name="Nie B."/>
            <person name="Liao X."/>
            <person name="Peng D."/>
            <person name="Ji J."/>
            <person name="Jenkins J."/>
            <person name="Williams M."/>
            <person name="Shu S."/>
            <person name="Plott C."/>
            <person name="Barry K."/>
            <person name="Rajasekar S."/>
            <person name="Grimwood J."/>
            <person name="Han X."/>
            <person name="Sun S."/>
            <person name="Hou Z."/>
            <person name="He W."/>
            <person name="Dai G."/>
            <person name="Sun C."/>
            <person name="Schmutz J."/>
            <person name="Leebens-Mack J.H."/>
            <person name="Li F.W."/>
            <person name="Wang L."/>
        </authorList>
    </citation>
    <scope>NUCLEOTIDE SEQUENCE [LARGE SCALE GENOMIC DNA]</scope>
    <source>
        <strain evidence="2">cv. PW_Plant_1</strain>
    </source>
</reference>
<organism evidence="1 2">
    <name type="scientific">Diphasiastrum complanatum</name>
    <name type="common">Issler's clubmoss</name>
    <name type="synonym">Lycopodium complanatum</name>
    <dbReference type="NCBI Taxonomy" id="34168"/>
    <lineage>
        <taxon>Eukaryota</taxon>
        <taxon>Viridiplantae</taxon>
        <taxon>Streptophyta</taxon>
        <taxon>Embryophyta</taxon>
        <taxon>Tracheophyta</taxon>
        <taxon>Lycopodiopsida</taxon>
        <taxon>Lycopodiales</taxon>
        <taxon>Lycopodiaceae</taxon>
        <taxon>Lycopodioideae</taxon>
        <taxon>Diphasiastrum</taxon>
    </lineage>
</organism>
<keyword evidence="2" id="KW-1185">Reference proteome</keyword>
<proteinExistence type="predicted"/>
<accession>A0ACC2AUN4</accession>
<gene>
    <name evidence="1" type="ORF">O6H91_19G041800</name>
</gene>
<protein>
    <submittedName>
        <fullName evidence="1">Uncharacterized protein</fullName>
    </submittedName>
</protein>
<name>A0ACC2AUN4_DIPCM</name>
<evidence type="ECO:0000313" key="2">
    <source>
        <dbReference type="Proteomes" id="UP001162992"/>
    </source>
</evidence>
<comment type="caution">
    <text evidence="1">The sequence shown here is derived from an EMBL/GenBank/DDBJ whole genome shotgun (WGS) entry which is preliminary data.</text>
</comment>
<dbReference type="EMBL" id="CM055110">
    <property type="protein sequence ID" value="KAJ7521180.1"/>
    <property type="molecule type" value="Genomic_DNA"/>
</dbReference>